<dbReference type="Gene3D" id="3.90.1310.10">
    <property type="entry name" value="Penicillin-binding protein 2a (Domain 2)"/>
    <property type="match status" value="2"/>
</dbReference>
<dbReference type="Gene3D" id="3.40.710.10">
    <property type="entry name" value="DD-peptidase/beta-lactamase superfamily"/>
    <property type="match status" value="2"/>
</dbReference>
<evidence type="ECO:0000256" key="6">
    <source>
        <dbReference type="ARBA" id="ARBA00022960"/>
    </source>
</evidence>
<keyword evidence="8 11" id="KW-1133">Transmembrane helix</keyword>
<feature type="domain" description="Penicillin-binding protein transpeptidase" evidence="12">
    <location>
        <begin position="414"/>
        <end position="618"/>
    </location>
</feature>
<evidence type="ECO:0000259" key="12">
    <source>
        <dbReference type="Pfam" id="PF00905"/>
    </source>
</evidence>
<dbReference type="AlphaFoldDB" id="A0A7X2T0R1"/>
<evidence type="ECO:0000256" key="8">
    <source>
        <dbReference type="ARBA" id="ARBA00022989"/>
    </source>
</evidence>
<dbReference type="GO" id="GO:0071972">
    <property type="term" value="F:peptidoglycan L,D-transpeptidase activity"/>
    <property type="evidence" value="ECO:0007669"/>
    <property type="project" value="TreeGrafter"/>
</dbReference>
<feature type="transmembrane region" description="Helical" evidence="11">
    <location>
        <begin position="12"/>
        <end position="32"/>
    </location>
</feature>
<dbReference type="PANTHER" id="PTHR30627">
    <property type="entry name" value="PEPTIDOGLYCAN D,D-TRANSPEPTIDASE"/>
    <property type="match status" value="1"/>
</dbReference>
<proteinExistence type="inferred from homology"/>
<gene>
    <name evidence="14" type="ORF">FYJ33_05370</name>
</gene>
<sequence length="956" mass="106451">MDKQKKKKISRYSLLMAVMFTISIVIIIRLVYLQVYKNGEYEDKANVASRHFVEEKAPRGKIYDSKGNVLATSIETYNVTFSDTKNSKASFYSTMNSIFKILDDNGEKQKDEFKLQYSKDKGYYFEFNVNSDKTKKALELSFKRDRGITDFIKGKLFPDNDSGDLNEQEQKQVDEEAAKVTPEQCFDYLLCTYSMYSDLSNLSKSQSAELSDKVSSAKSVKEALNIYTEAAKQLKLKYSADKLRRYMLVKDALKMQSFTSYNPINIAENIKKDTAFIIYQKLVNLPGVYVELEPVRTYPNKTLACSVLGYLSSIDSSKKEKYEEQGYDISNDKIGVSGIEAAFEKYLKGTKGGKTIKVNSQGRQTEELSQLEVQPGNNVHLTIDAELQAVAERALKENLEGLQKSHDTKNATRGAVVVQEVNTGRILALANYPNYDPNTFSIPGLLTDAKIKEYFTPDYESYANAYIAKNGLNKTYDDLFPKNSDGSRNDQYEIYPKIMYNYATEGLMPPGSTFKPFTSLVGLQQGVITPSTIIRDEGVFDKYPEVSGANKTYAPVCEEYMLNHGTHGNINVSDALKVSCNYFFYETAYRLWKQAGGGIKGLNAFADYAEKVGLGYNLKNKDDAGTGIEIAEKFGNAYNFDSFKENLCLYAKFDLVSALEKGQYGQYKFVPFDIGNKDTDSEELKKAKNNVKDMVINRIRQQGTSANALGYNEFVKSLKEPLTKVASLSDVYKEEIKKRSTSVNSQIEIVAEALGQFTIYDKGRAVTTPAEIINASIGQGTNQFTPLQLAGYISTIVNGGTRYKAHLVDKITDVDGKNIDEFKPEVLSKIDISPQNLNAIKVGMNAVNEKGGGTAAARWTGFPIQTGGKTGTASYTSDPKVQASVGRAAYGVYVSFAPLDNPKIAVCAVIYDGAAGNNAAPIARAIYENYFKEELKKQNYKPQASYAYDPVIAKEK</sequence>
<evidence type="ECO:0000256" key="10">
    <source>
        <dbReference type="ARBA" id="ARBA00023316"/>
    </source>
</evidence>
<dbReference type="Proteomes" id="UP000460287">
    <property type="component" value="Unassembled WGS sequence"/>
</dbReference>
<dbReference type="RefSeq" id="WP_154530737.1">
    <property type="nucleotide sequence ID" value="NZ_VULX01000005.1"/>
</dbReference>
<keyword evidence="10" id="KW-0961">Cell wall biogenesis/degradation</keyword>
<dbReference type="PANTHER" id="PTHR30627:SF2">
    <property type="entry name" value="PEPTIDOGLYCAN D,D-TRANSPEPTIDASE MRDA"/>
    <property type="match status" value="1"/>
</dbReference>
<evidence type="ECO:0000256" key="11">
    <source>
        <dbReference type="SAM" id="Phobius"/>
    </source>
</evidence>
<dbReference type="GO" id="GO:0008360">
    <property type="term" value="P:regulation of cell shape"/>
    <property type="evidence" value="ECO:0007669"/>
    <property type="project" value="UniProtKB-KW"/>
</dbReference>
<name>A0A7X2T0R1_9CLOT</name>
<evidence type="ECO:0000256" key="9">
    <source>
        <dbReference type="ARBA" id="ARBA00023136"/>
    </source>
</evidence>
<reference evidence="14 15" key="1">
    <citation type="submission" date="2019-08" db="EMBL/GenBank/DDBJ databases">
        <title>In-depth cultivation of the pig gut microbiome towards novel bacterial diversity and tailored functional studies.</title>
        <authorList>
            <person name="Wylensek D."/>
            <person name="Hitch T.C.A."/>
            <person name="Clavel T."/>
        </authorList>
    </citation>
    <scope>NUCLEOTIDE SEQUENCE [LARGE SCALE GENOMIC DNA]</scope>
    <source>
        <strain evidence="14 15">WCA-383-APC-5B</strain>
    </source>
</reference>
<keyword evidence="4" id="KW-1003">Cell membrane</keyword>
<evidence type="ECO:0000256" key="3">
    <source>
        <dbReference type="ARBA" id="ARBA00007171"/>
    </source>
</evidence>
<comment type="similarity">
    <text evidence="3">Belongs to the transpeptidase family.</text>
</comment>
<evidence type="ECO:0000256" key="4">
    <source>
        <dbReference type="ARBA" id="ARBA00022475"/>
    </source>
</evidence>
<dbReference type="GO" id="GO:0009252">
    <property type="term" value="P:peptidoglycan biosynthetic process"/>
    <property type="evidence" value="ECO:0007669"/>
    <property type="project" value="UniProtKB-KW"/>
</dbReference>
<dbReference type="GO" id="GO:0071555">
    <property type="term" value="P:cell wall organization"/>
    <property type="evidence" value="ECO:0007669"/>
    <property type="project" value="UniProtKB-KW"/>
</dbReference>
<dbReference type="InterPro" id="IPR001460">
    <property type="entry name" value="PCN-bd_Tpept"/>
</dbReference>
<dbReference type="EMBL" id="VULX01000005">
    <property type="protein sequence ID" value="MSR90857.1"/>
    <property type="molecule type" value="Genomic_DNA"/>
</dbReference>
<organism evidence="14 15">
    <name type="scientific">Inconstantimicrobium porci</name>
    <dbReference type="NCBI Taxonomy" id="2652291"/>
    <lineage>
        <taxon>Bacteria</taxon>
        <taxon>Bacillati</taxon>
        <taxon>Bacillota</taxon>
        <taxon>Clostridia</taxon>
        <taxon>Eubacteriales</taxon>
        <taxon>Clostridiaceae</taxon>
        <taxon>Inconstantimicrobium</taxon>
    </lineage>
</organism>
<accession>A0A7X2T0R1</accession>
<evidence type="ECO:0000313" key="15">
    <source>
        <dbReference type="Proteomes" id="UP000460287"/>
    </source>
</evidence>
<dbReference type="SUPFAM" id="SSF56519">
    <property type="entry name" value="Penicillin binding protein dimerisation domain"/>
    <property type="match status" value="1"/>
</dbReference>
<dbReference type="InterPro" id="IPR005311">
    <property type="entry name" value="PBP_dimer"/>
</dbReference>
<evidence type="ECO:0000256" key="7">
    <source>
        <dbReference type="ARBA" id="ARBA00022984"/>
    </source>
</evidence>
<evidence type="ECO:0000259" key="13">
    <source>
        <dbReference type="Pfam" id="PF03717"/>
    </source>
</evidence>
<dbReference type="InterPro" id="IPR050515">
    <property type="entry name" value="Beta-lactam/transpept"/>
</dbReference>
<dbReference type="GO" id="GO:0008658">
    <property type="term" value="F:penicillin binding"/>
    <property type="evidence" value="ECO:0007669"/>
    <property type="project" value="InterPro"/>
</dbReference>
<dbReference type="SUPFAM" id="SSF56601">
    <property type="entry name" value="beta-lactamase/transpeptidase-like"/>
    <property type="match status" value="1"/>
</dbReference>
<evidence type="ECO:0000313" key="14">
    <source>
        <dbReference type="EMBL" id="MSR90857.1"/>
    </source>
</evidence>
<keyword evidence="7" id="KW-0573">Peptidoglycan synthesis</keyword>
<evidence type="ECO:0000256" key="1">
    <source>
        <dbReference type="ARBA" id="ARBA00004167"/>
    </source>
</evidence>
<dbReference type="Pfam" id="PF00905">
    <property type="entry name" value="Transpeptidase"/>
    <property type="match status" value="2"/>
</dbReference>
<dbReference type="Pfam" id="PF03717">
    <property type="entry name" value="PBP_dimer"/>
    <property type="match status" value="1"/>
</dbReference>
<dbReference type="GO" id="GO:0005886">
    <property type="term" value="C:plasma membrane"/>
    <property type="evidence" value="ECO:0007669"/>
    <property type="project" value="UniProtKB-SubCell"/>
</dbReference>
<evidence type="ECO:0000256" key="5">
    <source>
        <dbReference type="ARBA" id="ARBA00022692"/>
    </source>
</evidence>
<keyword evidence="9 11" id="KW-0472">Membrane</keyword>
<feature type="domain" description="Penicillin-binding protein transpeptidase" evidence="12">
    <location>
        <begin position="775"/>
        <end position="928"/>
    </location>
</feature>
<keyword evidence="5 11" id="KW-0812">Transmembrane</keyword>
<comment type="caution">
    <text evidence="14">The sequence shown here is derived from an EMBL/GenBank/DDBJ whole genome shotgun (WGS) entry which is preliminary data.</text>
</comment>
<dbReference type="InterPro" id="IPR012338">
    <property type="entry name" value="Beta-lactam/transpept-like"/>
</dbReference>
<protein>
    <submittedName>
        <fullName evidence="14">Penicillin-binding protein</fullName>
    </submittedName>
</protein>
<keyword evidence="15" id="KW-1185">Reference proteome</keyword>
<feature type="domain" description="Penicillin-binding protein dimerisation" evidence="13">
    <location>
        <begin position="55"/>
        <end position="368"/>
    </location>
</feature>
<dbReference type="InterPro" id="IPR036138">
    <property type="entry name" value="PBP_dimer_sf"/>
</dbReference>
<comment type="subcellular location">
    <subcellularLocation>
        <location evidence="2">Cell membrane</location>
    </subcellularLocation>
    <subcellularLocation>
        <location evidence="1">Membrane</location>
        <topology evidence="1">Single-pass membrane protein</topology>
    </subcellularLocation>
</comment>
<evidence type="ECO:0000256" key="2">
    <source>
        <dbReference type="ARBA" id="ARBA00004236"/>
    </source>
</evidence>
<keyword evidence="6" id="KW-0133">Cell shape</keyword>